<dbReference type="Gene3D" id="1.10.10.10">
    <property type="entry name" value="Winged helix-like DNA-binding domain superfamily/Winged helix DNA-binding domain"/>
    <property type="match status" value="1"/>
</dbReference>
<evidence type="ECO:0000256" key="1">
    <source>
        <dbReference type="ARBA" id="ARBA00004123"/>
    </source>
</evidence>
<dbReference type="GO" id="GO:0003700">
    <property type="term" value="F:DNA-binding transcription factor activity"/>
    <property type="evidence" value="ECO:0007669"/>
    <property type="project" value="InterPro"/>
</dbReference>
<dbReference type="Proteomes" id="UP000054928">
    <property type="component" value="Unassembled WGS sequence"/>
</dbReference>
<proteinExistence type="inferred from homology"/>
<dbReference type="SMART" id="SM00415">
    <property type="entry name" value="HSF"/>
    <property type="match status" value="1"/>
</dbReference>
<dbReference type="Pfam" id="PF00447">
    <property type="entry name" value="HSF_DNA-bind"/>
    <property type="match status" value="1"/>
</dbReference>
<feature type="compositionally biased region" description="Polar residues" evidence="5">
    <location>
        <begin position="1"/>
        <end position="13"/>
    </location>
</feature>
<dbReference type="STRING" id="4781.A0A0P1AAC5"/>
<dbReference type="SUPFAM" id="SSF46785">
    <property type="entry name" value="Winged helix' DNA-binding domain"/>
    <property type="match status" value="1"/>
</dbReference>
<comment type="subcellular location">
    <subcellularLocation>
        <location evidence="1">Nucleus</location>
    </subcellularLocation>
</comment>
<organism evidence="7 8">
    <name type="scientific">Plasmopara halstedii</name>
    <name type="common">Downy mildew of sunflower</name>
    <dbReference type="NCBI Taxonomy" id="4781"/>
    <lineage>
        <taxon>Eukaryota</taxon>
        <taxon>Sar</taxon>
        <taxon>Stramenopiles</taxon>
        <taxon>Oomycota</taxon>
        <taxon>Peronosporomycetes</taxon>
        <taxon>Peronosporales</taxon>
        <taxon>Peronosporaceae</taxon>
        <taxon>Plasmopara</taxon>
    </lineage>
</organism>
<dbReference type="RefSeq" id="XP_024574165.1">
    <property type="nucleotide sequence ID" value="XM_024723161.1"/>
</dbReference>
<dbReference type="GeneID" id="36400906"/>
<dbReference type="AlphaFoldDB" id="A0A0P1AAC5"/>
<dbReference type="InterPro" id="IPR036388">
    <property type="entry name" value="WH-like_DNA-bd_sf"/>
</dbReference>
<keyword evidence="2" id="KW-0238">DNA-binding</keyword>
<dbReference type="PANTHER" id="PTHR10015:SF427">
    <property type="entry name" value="HEAT SHOCK FACTOR PROTEIN"/>
    <property type="match status" value="1"/>
</dbReference>
<dbReference type="OrthoDB" id="60033at2759"/>
<dbReference type="PANTHER" id="PTHR10015">
    <property type="entry name" value="HEAT SHOCK TRANSCRIPTION FACTOR"/>
    <property type="match status" value="1"/>
</dbReference>
<feature type="domain" description="HSF-type DNA-binding" evidence="6">
    <location>
        <begin position="51"/>
        <end position="123"/>
    </location>
</feature>
<dbReference type="GO" id="GO:0043565">
    <property type="term" value="F:sequence-specific DNA binding"/>
    <property type="evidence" value="ECO:0007669"/>
    <property type="project" value="InterPro"/>
</dbReference>
<dbReference type="InterPro" id="IPR000232">
    <property type="entry name" value="HSF_DNA-bd"/>
</dbReference>
<reference evidence="8" key="1">
    <citation type="submission" date="2014-09" db="EMBL/GenBank/DDBJ databases">
        <authorList>
            <person name="Sharma Rahul"/>
            <person name="Thines Marco"/>
        </authorList>
    </citation>
    <scope>NUCLEOTIDE SEQUENCE [LARGE SCALE GENOMIC DNA]</scope>
</reference>
<accession>A0A0P1AAC5</accession>
<keyword evidence="3" id="KW-0539">Nucleus</keyword>
<evidence type="ECO:0000256" key="5">
    <source>
        <dbReference type="SAM" id="MobiDB-lite"/>
    </source>
</evidence>
<evidence type="ECO:0000259" key="6">
    <source>
        <dbReference type="SMART" id="SM00415"/>
    </source>
</evidence>
<evidence type="ECO:0000313" key="7">
    <source>
        <dbReference type="EMBL" id="CEG37796.1"/>
    </source>
</evidence>
<evidence type="ECO:0000256" key="2">
    <source>
        <dbReference type="ARBA" id="ARBA00023125"/>
    </source>
</evidence>
<dbReference type="InterPro" id="IPR036390">
    <property type="entry name" value="WH_DNA-bd_sf"/>
</dbReference>
<evidence type="ECO:0000256" key="3">
    <source>
        <dbReference type="ARBA" id="ARBA00023242"/>
    </source>
</evidence>
<protein>
    <submittedName>
        <fullName evidence="7">Hsftype dnabinding protein</fullName>
    </submittedName>
</protein>
<name>A0A0P1AAC5_PLAHL</name>
<dbReference type="PRINTS" id="PR00056">
    <property type="entry name" value="HSFDOMAIN"/>
</dbReference>
<evidence type="ECO:0000256" key="4">
    <source>
        <dbReference type="RuleBase" id="RU004020"/>
    </source>
</evidence>
<keyword evidence="8" id="KW-1185">Reference proteome</keyword>
<dbReference type="FunFam" id="1.10.10.10:FF:000286">
    <property type="entry name" value="Heat shock transcription factor"/>
    <property type="match status" value="1"/>
</dbReference>
<feature type="region of interest" description="Disordered" evidence="5">
    <location>
        <begin position="1"/>
        <end position="25"/>
    </location>
</feature>
<dbReference type="EMBL" id="CCYD01000291">
    <property type="protein sequence ID" value="CEG37796.1"/>
    <property type="molecule type" value="Genomic_DNA"/>
</dbReference>
<dbReference type="GO" id="GO:0005634">
    <property type="term" value="C:nucleus"/>
    <property type="evidence" value="ECO:0007669"/>
    <property type="project" value="UniProtKB-SubCell"/>
</dbReference>
<comment type="similarity">
    <text evidence="4">Belongs to the HSF family.</text>
</comment>
<sequence length="124" mass="14605">MDTMATRQASLVASEQEPEEEQEQELALQTHGLPFDAKKTEIHVIKRRNVGVPKFLRFLYQILEVEDPRIISWSHDGTAFQIIQPEELATQILPRYFKHNKVSSFQRQLNYFGFKKWTKTQTNI</sequence>
<evidence type="ECO:0000313" key="8">
    <source>
        <dbReference type="Proteomes" id="UP000054928"/>
    </source>
</evidence>